<reference evidence="3" key="1">
    <citation type="submission" date="2015-05" db="EMBL/GenBank/DDBJ databases">
        <authorList>
            <person name="Fogelqvist Johan"/>
        </authorList>
    </citation>
    <scope>NUCLEOTIDE SEQUENCE [LARGE SCALE GENOMIC DNA]</scope>
</reference>
<dbReference type="Proteomes" id="UP000045706">
    <property type="component" value="Unassembled WGS sequence"/>
</dbReference>
<accession>A0A0G4N810</accession>
<evidence type="ECO:0000256" key="1">
    <source>
        <dbReference type="SAM" id="MobiDB-lite"/>
    </source>
</evidence>
<name>A0A0G4N810_VERLO</name>
<gene>
    <name evidence="2" type="ORF">BN1723_019010</name>
</gene>
<dbReference type="EMBL" id="CVQI01032832">
    <property type="protein sequence ID" value="CRK42583.1"/>
    <property type="molecule type" value="Genomic_DNA"/>
</dbReference>
<feature type="compositionally biased region" description="Low complexity" evidence="1">
    <location>
        <begin position="48"/>
        <end position="64"/>
    </location>
</feature>
<feature type="region of interest" description="Disordered" evidence="1">
    <location>
        <begin position="27"/>
        <end position="64"/>
    </location>
</feature>
<sequence>MEETALPDRKQRKSVAFSSEEVVVDADGSVTMVNSPDETKDSAQSHTPPAAVDDAAPAGDDAPA</sequence>
<feature type="non-terminal residue" evidence="2">
    <location>
        <position position="64"/>
    </location>
</feature>
<proteinExistence type="predicted"/>
<evidence type="ECO:0000313" key="2">
    <source>
        <dbReference type="EMBL" id="CRK42583.1"/>
    </source>
</evidence>
<evidence type="ECO:0000313" key="3">
    <source>
        <dbReference type="Proteomes" id="UP000045706"/>
    </source>
</evidence>
<protein>
    <submittedName>
        <fullName evidence="2">Uncharacterized protein</fullName>
    </submittedName>
</protein>
<organism evidence="2 3">
    <name type="scientific">Verticillium longisporum</name>
    <name type="common">Verticillium dahliae var. longisporum</name>
    <dbReference type="NCBI Taxonomy" id="100787"/>
    <lineage>
        <taxon>Eukaryota</taxon>
        <taxon>Fungi</taxon>
        <taxon>Dikarya</taxon>
        <taxon>Ascomycota</taxon>
        <taxon>Pezizomycotina</taxon>
        <taxon>Sordariomycetes</taxon>
        <taxon>Hypocreomycetidae</taxon>
        <taxon>Glomerellales</taxon>
        <taxon>Plectosphaerellaceae</taxon>
        <taxon>Verticillium</taxon>
    </lineage>
</organism>
<dbReference type="AlphaFoldDB" id="A0A0G4N810"/>